<dbReference type="InterPro" id="IPR010987">
    <property type="entry name" value="Glutathione-S-Trfase_C-like"/>
</dbReference>
<evidence type="ECO:0000313" key="4">
    <source>
        <dbReference type="Proteomes" id="UP000199245"/>
    </source>
</evidence>
<dbReference type="PROSITE" id="PS50405">
    <property type="entry name" value="GST_CTER"/>
    <property type="match status" value="1"/>
</dbReference>
<dbReference type="Proteomes" id="UP000199245">
    <property type="component" value="Unassembled WGS sequence"/>
</dbReference>
<protein>
    <submittedName>
        <fullName evidence="3">Glutathione S-transferase</fullName>
    </submittedName>
</protein>
<dbReference type="SUPFAM" id="SSF52833">
    <property type="entry name" value="Thioredoxin-like"/>
    <property type="match status" value="1"/>
</dbReference>
<dbReference type="CDD" id="cd00299">
    <property type="entry name" value="GST_C_family"/>
    <property type="match status" value="1"/>
</dbReference>
<dbReference type="CDD" id="cd00570">
    <property type="entry name" value="GST_N_family"/>
    <property type="match status" value="1"/>
</dbReference>
<name>A0A1G7PVE5_9BRAD</name>
<dbReference type="PROSITE" id="PS50404">
    <property type="entry name" value="GST_NTER"/>
    <property type="match status" value="1"/>
</dbReference>
<dbReference type="Pfam" id="PF13417">
    <property type="entry name" value="GST_N_3"/>
    <property type="match status" value="1"/>
</dbReference>
<gene>
    <name evidence="3" type="ORF">SAMN05216337_108512</name>
</gene>
<reference evidence="3 4" key="1">
    <citation type="submission" date="2016-10" db="EMBL/GenBank/DDBJ databases">
        <authorList>
            <person name="de Groot N.N."/>
        </authorList>
    </citation>
    <scope>NUCLEOTIDE SEQUENCE [LARGE SCALE GENOMIC DNA]</scope>
    <source>
        <strain evidence="3 4">R5</strain>
    </source>
</reference>
<dbReference type="InterPro" id="IPR058268">
    <property type="entry name" value="DUF7962"/>
</dbReference>
<evidence type="ECO:0000259" key="1">
    <source>
        <dbReference type="PROSITE" id="PS50404"/>
    </source>
</evidence>
<dbReference type="Pfam" id="PF25907">
    <property type="entry name" value="DUF7962"/>
    <property type="match status" value="1"/>
</dbReference>
<feature type="domain" description="GST C-terminal" evidence="2">
    <location>
        <begin position="83"/>
        <end position="236"/>
    </location>
</feature>
<accession>A0A1G7PVE5</accession>
<dbReference type="InterPro" id="IPR004045">
    <property type="entry name" value="Glutathione_S-Trfase_N"/>
</dbReference>
<keyword evidence="3" id="KW-0808">Transferase</keyword>
<organism evidence="3 4">
    <name type="scientific">Bradyrhizobium brasilense</name>
    <dbReference type="NCBI Taxonomy" id="1419277"/>
    <lineage>
        <taxon>Bacteria</taxon>
        <taxon>Pseudomonadati</taxon>
        <taxon>Pseudomonadota</taxon>
        <taxon>Alphaproteobacteria</taxon>
        <taxon>Hyphomicrobiales</taxon>
        <taxon>Nitrobacteraceae</taxon>
        <taxon>Bradyrhizobium</taxon>
    </lineage>
</organism>
<sequence>MTDIILHHYETSPYSEKVRLGLGLKGLAWASVEIPVIMPKPDLTALTGGYRKTPVLQIGADIYCDSQLIMRELERRHPTPSFYPAGHGAADALAWWAEKTTFSPAASIAFAKRPDALPKGFLEDRAKFSGRNIDPAAMKAAVPNSLDQLRAHFDWLDQMLTDGRSFLQGSAPSLADLAAYHPLWFLQQKFGPLAAPLDGFPSLLNWTERIAAIGHGRRSPMTSKKALDAARDATSIASVIPDPRDPIGRKPGQTVTVTPDDTGRDPVVGQLVASGVHEIVIRRSDPAVGEVCVHFPRAGFVVMSA</sequence>
<dbReference type="EMBL" id="FMZW01000085">
    <property type="protein sequence ID" value="SDF90234.1"/>
    <property type="molecule type" value="Genomic_DNA"/>
</dbReference>
<feature type="domain" description="GST N-terminal" evidence="1">
    <location>
        <begin position="2"/>
        <end position="81"/>
    </location>
</feature>
<dbReference type="InterPro" id="IPR036282">
    <property type="entry name" value="Glutathione-S-Trfase_C_sf"/>
</dbReference>
<dbReference type="Gene3D" id="3.40.30.110">
    <property type="match status" value="2"/>
</dbReference>
<dbReference type="SUPFAM" id="SSF47616">
    <property type="entry name" value="GST C-terminal domain-like"/>
    <property type="match status" value="1"/>
</dbReference>
<dbReference type="InterPro" id="IPR036249">
    <property type="entry name" value="Thioredoxin-like_sf"/>
</dbReference>
<dbReference type="AlphaFoldDB" id="A0A1G7PVE5"/>
<dbReference type="GO" id="GO:0016740">
    <property type="term" value="F:transferase activity"/>
    <property type="evidence" value="ECO:0007669"/>
    <property type="project" value="UniProtKB-KW"/>
</dbReference>
<dbReference type="RefSeq" id="WP_092090441.1">
    <property type="nucleotide sequence ID" value="NZ_FMZW01000085.1"/>
</dbReference>
<evidence type="ECO:0000259" key="2">
    <source>
        <dbReference type="PROSITE" id="PS50405"/>
    </source>
</evidence>
<evidence type="ECO:0000313" key="3">
    <source>
        <dbReference type="EMBL" id="SDF90234.1"/>
    </source>
</evidence>
<proteinExistence type="predicted"/>